<keyword evidence="7 8" id="KW-0503">Monooxygenase</keyword>
<dbReference type="InterPro" id="IPR050346">
    <property type="entry name" value="FMO-like"/>
</dbReference>
<dbReference type="GO" id="GO:0004499">
    <property type="term" value="F:N,N-dimethylaniline monooxygenase activity"/>
    <property type="evidence" value="ECO:0007669"/>
    <property type="project" value="InterPro"/>
</dbReference>
<evidence type="ECO:0000256" key="5">
    <source>
        <dbReference type="ARBA" id="ARBA00022857"/>
    </source>
</evidence>
<dbReference type="RefSeq" id="XP_028036632.1">
    <property type="nucleotide sequence ID" value="XM_028180831.1"/>
</dbReference>
<keyword evidence="6 8" id="KW-0560">Oxidoreductase</keyword>
<dbReference type="GeneID" id="114247794"/>
<dbReference type="PRINTS" id="PR00370">
    <property type="entry name" value="FMOXYGENASE"/>
</dbReference>
<dbReference type="AlphaFoldDB" id="A0A6J2K6P4"/>
<dbReference type="Gene3D" id="3.50.50.60">
    <property type="entry name" value="FAD/NAD(P)-binding domain"/>
    <property type="match status" value="2"/>
</dbReference>
<dbReference type="SUPFAM" id="SSF51905">
    <property type="entry name" value="FAD/NAD(P)-binding domain"/>
    <property type="match status" value="2"/>
</dbReference>
<evidence type="ECO:0000256" key="8">
    <source>
        <dbReference type="RuleBase" id="RU361177"/>
    </source>
</evidence>
<dbReference type="OrthoDB" id="66881at2759"/>
<keyword evidence="9" id="KW-0812">Transmembrane</keyword>
<evidence type="ECO:0000313" key="10">
    <source>
        <dbReference type="Proteomes" id="UP000504629"/>
    </source>
</evidence>
<keyword evidence="5" id="KW-0521">NADP</keyword>
<dbReference type="InterPro" id="IPR020946">
    <property type="entry name" value="Flavin_mOase-like"/>
</dbReference>
<dbReference type="GO" id="GO:0050660">
    <property type="term" value="F:flavin adenine dinucleotide binding"/>
    <property type="evidence" value="ECO:0007669"/>
    <property type="project" value="InterPro"/>
</dbReference>
<evidence type="ECO:0000256" key="4">
    <source>
        <dbReference type="ARBA" id="ARBA00022827"/>
    </source>
</evidence>
<dbReference type="CTD" id="2326"/>
<dbReference type="FunFam" id="3.50.50.60:FF:000138">
    <property type="entry name" value="Flavin-containing monooxygenase"/>
    <property type="match status" value="1"/>
</dbReference>
<name>A0A6J2K6P4_BOMMA</name>
<keyword evidence="3 8" id="KW-0285">Flavoprotein</keyword>
<dbReference type="Pfam" id="PF00743">
    <property type="entry name" value="FMO-like"/>
    <property type="match status" value="2"/>
</dbReference>
<keyword evidence="10" id="KW-1185">Reference proteome</keyword>
<sequence>MDSELKNTMYYYVTLLCMFNILFVNVNGLTLKTSRACIIGAGYSGLGAARYMKQYHVNFTVFEATRNFGGTWHFDPHVGTDEDGLPVFSSMYNDLRTNTPRQTMEYYDFPFPEGTPSYPSATCFLDYLKSFVKHFDLLSHIQLRSLVTSVKWAGNHWNLTYTKTDTKENVTETCDFIVVANGPYNTPVWPKYDGIDTFEGSMIHSHDYKDRKAYKNRKVLIVGAGASGLDLAIQLSNVTAKLVHSHHLVYNEPKFFDGYVKKPDIMAFTPKGVIFRDESFEELDDVIFCTGYDFNHPFLDESCGVTSTAKFVLPLHKQLVNIKHPSMVFLGIAKKIITRVMDAQAEYAALLASGKLKLPSQEEMLNSWLKHISSLQVKGMKIIDLNVVGSEMDQYFGNLTEEAGVVRAPPVLTAIRDFNGVNRLDDLLNYREYDYSIIDNFHYERKYNPRPNIPCPVEV</sequence>
<evidence type="ECO:0000256" key="6">
    <source>
        <dbReference type="ARBA" id="ARBA00023002"/>
    </source>
</evidence>
<dbReference type="PANTHER" id="PTHR23023">
    <property type="entry name" value="DIMETHYLANILINE MONOOXYGENASE"/>
    <property type="match status" value="1"/>
</dbReference>
<gene>
    <name evidence="11" type="primary">LOC114247794</name>
</gene>
<evidence type="ECO:0000256" key="9">
    <source>
        <dbReference type="SAM" id="Phobius"/>
    </source>
</evidence>
<organism evidence="10 11">
    <name type="scientific">Bombyx mandarina</name>
    <name type="common">Wild silk moth</name>
    <name type="synonym">Wild silkworm</name>
    <dbReference type="NCBI Taxonomy" id="7092"/>
    <lineage>
        <taxon>Eukaryota</taxon>
        <taxon>Metazoa</taxon>
        <taxon>Ecdysozoa</taxon>
        <taxon>Arthropoda</taxon>
        <taxon>Hexapoda</taxon>
        <taxon>Insecta</taxon>
        <taxon>Pterygota</taxon>
        <taxon>Neoptera</taxon>
        <taxon>Endopterygota</taxon>
        <taxon>Lepidoptera</taxon>
        <taxon>Glossata</taxon>
        <taxon>Ditrysia</taxon>
        <taxon>Bombycoidea</taxon>
        <taxon>Bombycidae</taxon>
        <taxon>Bombycinae</taxon>
        <taxon>Bombyx</taxon>
    </lineage>
</organism>
<dbReference type="InterPro" id="IPR000960">
    <property type="entry name" value="Flavin_mOase"/>
</dbReference>
<reference evidence="11" key="1">
    <citation type="submission" date="2025-08" db="UniProtKB">
        <authorList>
            <consortium name="RefSeq"/>
        </authorList>
    </citation>
    <scope>IDENTIFICATION</scope>
    <source>
        <tissue evidence="11">Silk gland</tissue>
    </source>
</reference>
<dbReference type="Proteomes" id="UP000504629">
    <property type="component" value="Unplaced"/>
</dbReference>
<evidence type="ECO:0000256" key="2">
    <source>
        <dbReference type="ARBA" id="ARBA00009183"/>
    </source>
</evidence>
<accession>A0A6J2K6P4</accession>
<proteinExistence type="inferred from homology"/>
<dbReference type="GO" id="GO:0050661">
    <property type="term" value="F:NADP binding"/>
    <property type="evidence" value="ECO:0007669"/>
    <property type="project" value="InterPro"/>
</dbReference>
<feature type="transmembrane region" description="Helical" evidence="9">
    <location>
        <begin position="9"/>
        <end position="29"/>
    </location>
</feature>
<evidence type="ECO:0000256" key="3">
    <source>
        <dbReference type="ARBA" id="ARBA00022630"/>
    </source>
</evidence>
<dbReference type="EC" id="1.-.-.-" evidence="8"/>
<keyword evidence="4 8" id="KW-0274">FAD</keyword>
<protein>
    <recommendedName>
        <fullName evidence="8">Flavin-containing monooxygenase</fullName>
        <ecNumber evidence="8">1.-.-.-</ecNumber>
    </recommendedName>
</protein>
<dbReference type="InterPro" id="IPR036188">
    <property type="entry name" value="FAD/NAD-bd_sf"/>
</dbReference>
<keyword evidence="9" id="KW-0472">Membrane</keyword>
<comment type="cofactor">
    <cofactor evidence="1 8">
        <name>FAD</name>
        <dbReference type="ChEBI" id="CHEBI:57692"/>
    </cofactor>
</comment>
<evidence type="ECO:0000256" key="7">
    <source>
        <dbReference type="ARBA" id="ARBA00023033"/>
    </source>
</evidence>
<dbReference type="KEGG" id="bman:114247794"/>
<keyword evidence="9" id="KW-1133">Transmembrane helix</keyword>
<evidence type="ECO:0000256" key="1">
    <source>
        <dbReference type="ARBA" id="ARBA00001974"/>
    </source>
</evidence>
<comment type="similarity">
    <text evidence="2 8">Belongs to the FMO family.</text>
</comment>
<evidence type="ECO:0000313" key="11">
    <source>
        <dbReference type="RefSeq" id="XP_028036632.1"/>
    </source>
</evidence>